<dbReference type="RefSeq" id="XP_019715499.1">
    <property type="nucleotide sequence ID" value="XM_019859940.1"/>
</dbReference>
<evidence type="ECO:0000256" key="1">
    <source>
        <dbReference type="SAM" id="SignalP"/>
    </source>
</evidence>
<reference evidence="2" key="2">
    <citation type="submission" date="2025-09" db="UniProtKB">
        <authorList>
            <consortium name="Ensembl"/>
        </authorList>
    </citation>
    <scope>IDENTIFICATION</scope>
</reference>
<protein>
    <submittedName>
        <fullName evidence="2">Uncharacterized LOC109509968</fullName>
    </submittedName>
</protein>
<name>A0A3Q2YDN6_HIPCM</name>
<dbReference type="KEGG" id="hcq:109509968"/>
<sequence length="204" mass="22171">MALRGILACLCLLAVLPCSHQTKNCSSQFLEDLTADLQMAVECSAKPRWTLQQMATLLLNVRNLTKTLRDSQGDQLVKCPQPKVPKNGGLACASVANSRFCKPLCNHGYDFAFLRKSRVFEECSAATGYKWSTQYIGGNKLAVCNEAALQVAGAKSAYFAKGEDCLTTMGNEQRKNDTLEEVAEELKNHDGVDGDVVSLSLLCG</sequence>
<dbReference type="Ensembl" id="ENSHCOT00000024241.1">
    <property type="protein sequence ID" value="ENSHCOP00000016144.1"/>
    <property type="gene ID" value="ENSHCOG00000019851.1"/>
</dbReference>
<dbReference type="AlphaFoldDB" id="A0A3Q2YDN6"/>
<dbReference type="GeneTree" id="ENSGT00610000086460"/>
<reference evidence="2" key="1">
    <citation type="submission" date="2025-08" db="UniProtKB">
        <authorList>
            <consortium name="Ensembl"/>
        </authorList>
    </citation>
    <scope>IDENTIFICATION</scope>
</reference>
<dbReference type="OrthoDB" id="9948000at2759"/>
<dbReference type="Proteomes" id="UP000264820">
    <property type="component" value="Unplaced"/>
</dbReference>
<keyword evidence="3" id="KW-1185">Reference proteome</keyword>
<feature type="chain" id="PRO_5018560226" evidence="1">
    <location>
        <begin position="22"/>
        <end position="204"/>
    </location>
</feature>
<feature type="signal peptide" evidence="1">
    <location>
        <begin position="1"/>
        <end position="21"/>
    </location>
</feature>
<accession>A0A3Q2YDN6</accession>
<evidence type="ECO:0000313" key="2">
    <source>
        <dbReference type="Ensembl" id="ENSHCOP00000016144.1"/>
    </source>
</evidence>
<dbReference type="GeneID" id="109509968"/>
<evidence type="ECO:0000313" key="3">
    <source>
        <dbReference type="Proteomes" id="UP000264820"/>
    </source>
</evidence>
<organism evidence="2 3">
    <name type="scientific">Hippocampus comes</name>
    <name type="common">Tiger tail seahorse</name>
    <dbReference type="NCBI Taxonomy" id="109280"/>
    <lineage>
        <taxon>Eukaryota</taxon>
        <taxon>Metazoa</taxon>
        <taxon>Chordata</taxon>
        <taxon>Craniata</taxon>
        <taxon>Vertebrata</taxon>
        <taxon>Euteleostomi</taxon>
        <taxon>Actinopterygii</taxon>
        <taxon>Neopterygii</taxon>
        <taxon>Teleostei</taxon>
        <taxon>Neoteleostei</taxon>
        <taxon>Acanthomorphata</taxon>
        <taxon>Syngnathiaria</taxon>
        <taxon>Syngnathiformes</taxon>
        <taxon>Syngnathoidei</taxon>
        <taxon>Syngnathidae</taxon>
        <taxon>Hippocampus</taxon>
    </lineage>
</organism>
<keyword evidence="1" id="KW-0732">Signal</keyword>
<proteinExistence type="predicted"/>